<evidence type="ECO:0000313" key="7">
    <source>
        <dbReference type="EMBL" id="KEZ40417.1"/>
    </source>
</evidence>
<dbReference type="PANTHER" id="PTHR48094:SF11">
    <property type="entry name" value="GLUTATHIONE-INDEPENDENT GLYOXALASE HSP31-RELATED"/>
    <property type="match status" value="1"/>
</dbReference>
<protein>
    <recommendedName>
        <fullName evidence="1">D-lactate dehydratase</fullName>
        <ecNumber evidence="1">4.2.1.130</ecNumber>
    </recommendedName>
</protein>
<dbReference type="InterPro" id="IPR002818">
    <property type="entry name" value="DJ-1/PfpI"/>
</dbReference>
<dbReference type="GO" id="GO:0019172">
    <property type="term" value="F:glyoxalase III activity"/>
    <property type="evidence" value="ECO:0007669"/>
    <property type="project" value="UniProtKB-EC"/>
</dbReference>
<sequence length="229" mass="24908">MAPKILIVLTSTDKMTSGKQTGWYLPELVHPWEVLHSKAELTFASPKGGEAPVDPASIEASKADASSMNFIKEHKSLYQNTKKLSDISHTAADEFDAVFYPGGHGPMFDLVNDEDSIRIISQMYAKGKPVAAVCHGPVVFAHVHGPDTRSMLKGRKVTGFSDVEEELMKFVDDMPFSLEKVLNEKSDGGFEKASEPWGEKVIVDGHVITGQNPASARGVAEALAKELKI</sequence>
<dbReference type="OMA" id="GEKTGFW"/>
<dbReference type="InterPro" id="IPR050325">
    <property type="entry name" value="Prot/Nucl_acid_deglycase"/>
</dbReference>
<feature type="domain" description="DJ-1/PfpI" evidence="6">
    <location>
        <begin position="27"/>
        <end position="225"/>
    </location>
</feature>
<keyword evidence="3" id="KW-0456">Lyase</keyword>
<keyword evidence="8" id="KW-1185">Reference proteome</keyword>
<dbReference type="AlphaFoldDB" id="A0A084FZA5"/>
<name>A0A084FZA5_PSEDA</name>
<comment type="caution">
    <text evidence="7">The sequence shown here is derived from an EMBL/GenBank/DDBJ whole genome shotgun (WGS) entry which is preliminary data.</text>
</comment>
<dbReference type="EC" id="4.2.1.130" evidence="1"/>
<gene>
    <name evidence="7" type="ORF">SAPIO_CDS8286</name>
</gene>
<organism evidence="7 8">
    <name type="scientific">Pseudallescheria apiosperma</name>
    <name type="common">Scedosporium apiospermum</name>
    <dbReference type="NCBI Taxonomy" id="563466"/>
    <lineage>
        <taxon>Eukaryota</taxon>
        <taxon>Fungi</taxon>
        <taxon>Dikarya</taxon>
        <taxon>Ascomycota</taxon>
        <taxon>Pezizomycotina</taxon>
        <taxon>Sordariomycetes</taxon>
        <taxon>Hypocreomycetidae</taxon>
        <taxon>Microascales</taxon>
        <taxon>Microascaceae</taxon>
        <taxon>Scedosporium</taxon>
    </lineage>
</organism>
<dbReference type="OrthoDB" id="543156at2759"/>
<evidence type="ECO:0000256" key="3">
    <source>
        <dbReference type="ARBA" id="ARBA00023239"/>
    </source>
</evidence>
<evidence type="ECO:0000256" key="5">
    <source>
        <dbReference type="ARBA" id="ARBA00048082"/>
    </source>
</evidence>
<dbReference type="VEuPathDB" id="FungiDB:SAPIO_CDS8286"/>
<evidence type="ECO:0000256" key="2">
    <source>
        <dbReference type="ARBA" id="ARBA00023016"/>
    </source>
</evidence>
<dbReference type="EMBL" id="JOWA01000121">
    <property type="protein sequence ID" value="KEZ40417.1"/>
    <property type="molecule type" value="Genomic_DNA"/>
</dbReference>
<dbReference type="CDD" id="cd03141">
    <property type="entry name" value="GATase1_Hsp31_like"/>
    <property type="match status" value="1"/>
</dbReference>
<dbReference type="RefSeq" id="XP_016640216.1">
    <property type="nucleotide sequence ID" value="XM_016789953.1"/>
</dbReference>
<comment type="similarity">
    <text evidence="4">Belongs to the peptidase C56 family. HSP31-like subfamily.</text>
</comment>
<proteinExistence type="inferred from homology"/>
<comment type="catalytic activity">
    <reaction evidence="5">
        <text>methylglyoxal + H2O = (R)-lactate + H(+)</text>
        <dbReference type="Rhea" id="RHEA:27754"/>
        <dbReference type="ChEBI" id="CHEBI:15377"/>
        <dbReference type="ChEBI" id="CHEBI:15378"/>
        <dbReference type="ChEBI" id="CHEBI:16004"/>
        <dbReference type="ChEBI" id="CHEBI:17158"/>
        <dbReference type="EC" id="4.2.1.130"/>
    </reaction>
</comment>
<evidence type="ECO:0000256" key="4">
    <source>
        <dbReference type="ARBA" id="ARBA00038493"/>
    </source>
</evidence>
<dbReference type="InterPro" id="IPR029062">
    <property type="entry name" value="Class_I_gatase-like"/>
</dbReference>
<evidence type="ECO:0000256" key="1">
    <source>
        <dbReference type="ARBA" id="ARBA00013134"/>
    </source>
</evidence>
<dbReference type="GeneID" id="27727358"/>
<dbReference type="HOGENOM" id="CLU_070319_2_0_1"/>
<dbReference type="Gene3D" id="3.40.50.880">
    <property type="match status" value="1"/>
</dbReference>
<dbReference type="Proteomes" id="UP000028545">
    <property type="component" value="Unassembled WGS sequence"/>
</dbReference>
<dbReference type="KEGG" id="sapo:SAPIO_CDS8286"/>
<dbReference type="Pfam" id="PF01965">
    <property type="entry name" value="DJ-1_PfpI"/>
    <property type="match status" value="1"/>
</dbReference>
<dbReference type="GO" id="GO:0019243">
    <property type="term" value="P:methylglyoxal catabolic process to D-lactate via S-lactoyl-glutathione"/>
    <property type="evidence" value="ECO:0007669"/>
    <property type="project" value="TreeGrafter"/>
</dbReference>
<dbReference type="SUPFAM" id="SSF52317">
    <property type="entry name" value="Class I glutamine amidotransferase-like"/>
    <property type="match status" value="1"/>
</dbReference>
<dbReference type="PANTHER" id="PTHR48094">
    <property type="entry name" value="PROTEIN/NUCLEIC ACID DEGLYCASE DJ-1-RELATED"/>
    <property type="match status" value="1"/>
</dbReference>
<reference evidence="7 8" key="1">
    <citation type="journal article" date="2014" name="Genome Announc.">
        <title>Draft genome sequence of the pathogenic fungus Scedosporium apiospermum.</title>
        <authorList>
            <person name="Vandeputte P."/>
            <person name="Ghamrawi S."/>
            <person name="Rechenmann M."/>
            <person name="Iltis A."/>
            <person name="Giraud S."/>
            <person name="Fleury M."/>
            <person name="Thornton C."/>
            <person name="Delhaes L."/>
            <person name="Meyer W."/>
            <person name="Papon N."/>
            <person name="Bouchara J.P."/>
        </authorList>
    </citation>
    <scope>NUCLEOTIDE SEQUENCE [LARGE SCALE GENOMIC DNA]</scope>
    <source>
        <strain evidence="7 8">IHEM 14462</strain>
    </source>
</reference>
<keyword evidence="2" id="KW-0346">Stress response</keyword>
<evidence type="ECO:0000313" key="8">
    <source>
        <dbReference type="Proteomes" id="UP000028545"/>
    </source>
</evidence>
<accession>A0A084FZA5</accession>
<dbReference type="GO" id="GO:0005737">
    <property type="term" value="C:cytoplasm"/>
    <property type="evidence" value="ECO:0007669"/>
    <property type="project" value="TreeGrafter"/>
</dbReference>
<evidence type="ECO:0000259" key="6">
    <source>
        <dbReference type="Pfam" id="PF01965"/>
    </source>
</evidence>